<dbReference type="Pfam" id="PF13185">
    <property type="entry name" value="GAF_2"/>
    <property type="match status" value="1"/>
</dbReference>
<dbReference type="InterPro" id="IPR029016">
    <property type="entry name" value="GAF-like_dom_sf"/>
</dbReference>
<dbReference type="PROSITE" id="PS50109">
    <property type="entry name" value="HIS_KIN"/>
    <property type="match status" value="1"/>
</dbReference>
<gene>
    <name evidence="5" type="ORF">SOCE26_003290</name>
</gene>
<dbReference type="InterPro" id="IPR036097">
    <property type="entry name" value="HisK_dim/P_sf"/>
</dbReference>
<comment type="catalytic activity">
    <reaction evidence="1">
        <text>ATP + protein L-histidine = ADP + protein N-phospho-L-histidine.</text>
        <dbReference type="EC" id="2.7.13.3"/>
    </reaction>
</comment>
<keyword evidence="3" id="KW-0597">Phosphoprotein</keyword>
<dbReference type="SMART" id="SM00387">
    <property type="entry name" value="HATPase_c"/>
    <property type="match status" value="1"/>
</dbReference>
<dbReference type="Gene3D" id="1.10.287.130">
    <property type="match status" value="1"/>
</dbReference>
<organism evidence="5 6">
    <name type="scientific">Sorangium cellulosum</name>
    <name type="common">Polyangium cellulosum</name>
    <dbReference type="NCBI Taxonomy" id="56"/>
    <lineage>
        <taxon>Bacteria</taxon>
        <taxon>Pseudomonadati</taxon>
        <taxon>Myxococcota</taxon>
        <taxon>Polyangia</taxon>
        <taxon>Polyangiales</taxon>
        <taxon>Polyangiaceae</taxon>
        <taxon>Sorangium</taxon>
    </lineage>
</organism>
<dbReference type="Gene3D" id="3.30.450.40">
    <property type="match status" value="1"/>
</dbReference>
<dbReference type="SUPFAM" id="SSF55874">
    <property type="entry name" value="ATPase domain of HSP90 chaperone/DNA topoisomerase II/histidine kinase"/>
    <property type="match status" value="1"/>
</dbReference>
<dbReference type="GO" id="GO:0005886">
    <property type="term" value="C:plasma membrane"/>
    <property type="evidence" value="ECO:0007669"/>
    <property type="project" value="TreeGrafter"/>
</dbReference>
<dbReference type="PANTHER" id="PTHR45569">
    <property type="entry name" value="SENSOR PROTEIN KDPD"/>
    <property type="match status" value="1"/>
</dbReference>
<evidence type="ECO:0000259" key="4">
    <source>
        <dbReference type="PROSITE" id="PS50109"/>
    </source>
</evidence>
<dbReference type="Proteomes" id="UP000238348">
    <property type="component" value="Chromosome"/>
</dbReference>
<evidence type="ECO:0000313" key="5">
    <source>
        <dbReference type="EMBL" id="AUX38948.1"/>
    </source>
</evidence>
<dbReference type="InterPro" id="IPR052023">
    <property type="entry name" value="Histidine_kinase_KdpD"/>
</dbReference>
<sequence>MNPNAADDLARLSGPVLSFRENHSAERLLCALQELWRAPDLQSIARIAARAARELTGADGASFVLRDGELCHYVQEDAISSLWQGRRFPMSSCLSGWVMQHRSPAVVDDIALDPRIPSEVYRPTFVRSMAMVPVHARAPLGAIGCYWGSARVATAHEVALLQALADGTAVAMENIVLRECVEKAQARMSELDAATRDLAERCGALADSQRQNDALNELLAHDLRSPAAGILLTARVRLRDQDLPERERRRWSRVLCSAELIQRTAMNLLDTSSRRLGTLVPRLEEIDLTALLEEVAEILEPFAASRGQRIELRPGAPRSCRLRADGGLLRRVLQNLVDNALRHGPALGAVYVEARRLDAPWVEVVVRDEGPGIPVHLRDHIFDRYARLDGQDAGLSSVGRGLGLTFCKLAVEAHGGRIEVRDNEGGGSCFCVLLPA</sequence>
<accession>A0A2L0EI27</accession>
<dbReference type="GO" id="GO:0000155">
    <property type="term" value="F:phosphorelay sensor kinase activity"/>
    <property type="evidence" value="ECO:0007669"/>
    <property type="project" value="InterPro"/>
</dbReference>
<dbReference type="Gene3D" id="3.30.565.10">
    <property type="entry name" value="Histidine kinase-like ATPase, C-terminal domain"/>
    <property type="match status" value="1"/>
</dbReference>
<dbReference type="InterPro" id="IPR003018">
    <property type="entry name" value="GAF"/>
</dbReference>
<dbReference type="SUPFAM" id="SSF47384">
    <property type="entry name" value="Homodimeric domain of signal transducing histidine kinase"/>
    <property type="match status" value="1"/>
</dbReference>
<dbReference type="EMBL" id="CP012673">
    <property type="protein sequence ID" value="AUX38948.1"/>
    <property type="molecule type" value="Genomic_DNA"/>
</dbReference>
<dbReference type="InterPro" id="IPR004358">
    <property type="entry name" value="Sig_transdc_His_kin-like_C"/>
</dbReference>
<dbReference type="InterPro" id="IPR005467">
    <property type="entry name" value="His_kinase_dom"/>
</dbReference>
<proteinExistence type="predicted"/>
<dbReference type="Pfam" id="PF02518">
    <property type="entry name" value="HATPase_c"/>
    <property type="match status" value="1"/>
</dbReference>
<dbReference type="InterPro" id="IPR036890">
    <property type="entry name" value="HATPase_C_sf"/>
</dbReference>
<evidence type="ECO:0000256" key="2">
    <source>
        <dbReference type="ARBA" id="ARBA00012438"/>
    </source>
</evidence>
<evidence type="ECO:0000256" key="3">
    <source>
        <dbReference type="ARBA" id="ARBA00022553"/>
    </source>
</evidence>
<protein>
    <recommendedName>
        <fullName evidence="2">histidine kinase</fullName>
        <ecNumber evidence="2">2.7.13.3</ecNumber>
    </recommendedName>
</protein>
<dbReference type="EC" id="2.7.13.3" evidence="2"/>
<evidence type="ECO:0000256" key="1">
    <source>
        <dbReference type="ARBA" id="ARBA00000085"/>
    </source>
</evidence>
<name>A0A2L0EI27_SORCE</name>
<dbReference type="AlphaFoldDB" id="A0A2L0EI27"/>
<dbReference type="SMART" id="SM00065">
    <property type="entry name" value="GAF"/>
    <property type="match status" value="1"/>
</dbReference>
<reference evidence="5 6" key="1">
    <citation type="submission" date="2015-09" db="EMBL/GenBank/DDBJ databases">
        <title>Sorangium comparison.</title>
        <authorList>
            <person name="Zaburannyi N."/>
            <person name="Bunk B."/>
            <person name="Overmann J."/>
            <person name="Mueller R."/>
        </authorList>
    </citation>
    <scope>NUCLEOTIDE SEQUENCE [LARGE SCALE GENOMIC DNA]</scope>
    <source>
        <strain evidence="5 6">So ce26</strain>
    </source>
</reference>
<dbReference type="SUPFAM" id="SSF55781">
    <property type="entry name" value="GAF domain-like"/>
    <property type="match status" value="1"/>
</dbReference>
<evidence type="ECO:0000313" key="6">
    <source>
        <dbReference type="Proteomes" id="UP000238348"/>
    </source>
</evidence>
<dbReference type="PRINTS" id="PR00344">
    <property type="entry name" value="BCTRLSENSOR"/>
</dbReference>
<dbReference type="CDD" id="cd00075">
    <property type="entry name" value="HATPase"/>
    <property type="match status" value="1"/>
</dbReference>
<dbReference type="PANTHER" id="PTHR45569:SF1">
    <property type="entry name" value="SENSOR PROTEIN KDPD"/>
    <property type="match status" value="1"/>
</dbReference>
<feature type="domain" description="Histidine kinase" evidence="4">
    <location>
        <begin position="218"/>
        <end position="436"/>
    </location>
</feature>
<dbReference type="CDD" id="cd00082">
    <property type="entry name" value="HisKA"/>
    <property type="match status" value="1"/>
</dbReference>
<dbReference type="InterPro" id="IPR003661">
    <property type="entry name" value="HisK_dim/P_dom"/>
</dbReference>
<dbReference type="InterPro" id="IPR003594">
    <property type="entry name" value="HATPase_dom"/>
</dbReference>